<dbReference type="InterPro" id="IPR008207">
    <property type="entry name" value="Sig_transdc_His_kin_Hpt_dom"/>
</dbReference>
<dbReference type="RefSeq" id="WP_249701097.1">
    <property type="nucleotide sequence ID" value="NZ_JAMFLX010000026.1"/>
</dbReference>
<keyword evidence="2" id="KW-0597">Phosphoprotein</keyword>
<keyword evidence="5" id="KW-1185">Reference proteome</keyword>
<proteinExistence type="predicted"/>
<sequence>MGPVDFSILEQFKELMGDEGEDEVKDLVTLYLEDAPNQIRAMKYALSGSNAEDFQRAAHSFKSSSANIGAFGLQTICLELETMGKENSLGEPTRELISKAESEFASVQTALNGFLSS</sequence>
<dbReference type="Pfam" id="PF01627">
    <property type="entry name" value="Hpt"/>
    <property type="match status" value="1"/>
</dbReference>
<reference evidence="4 5" key="1">
    <citation type="submission" date="2022-05" db="EMBL/GenBank/DDBJ databases">
        <authorList>
            <person name="Park J.-S."/>
        </authorList>
    </citation>
    <scope>NUCLEOTIDE SEQUENCE [LARGE SCALE GENOMIC DNA]</scope>
    <source>
        <strain evidence="4 5">2012CJ34-2</strain>
    </source>
</reference>
<comment type="caution">
    <text evidence="4">The sequence shown here is derived from an EMBL/GenBank/DDBJ whole genome shotgun (WGS) entry which is preliminary data.</text>
</comment>
<evidence type="ECO:0000313" key="5">
    <source>
        <dbReference type="Proteomes" id="UP001203338"/>
    </source>
</evidence>
<evidence type="ECO:0000256" key="1">
    <source>
        <dbReference type="ARBA" id="ARBA00023012"/>
    </source>
</evidence>
<evidence type="ECO:0000313" key="4">
    <source>
        <dbReference type="EMBL" id="MCL6271481.1"/>
    </source>
</evidence>
<dbReference type="PROSITE" id="PS50894">
    <property type="entry name" value="HPT"/>
    <property type="match status" value="1"/>
</dbReference>
<accession>A0ABT0PKI1</accession>
<gene>
    <name evidence="4" type="ORF">M3P05_16290</name>
</gene>
<dbReference type="SMART" id="SM00073">
    <property type="entry name" value="HPT"/>
    <property type="match status" value="1"/>
</dbReference>
<dbReference type="SUPFAM" id="SSF47226">
    <property type="entry name" value="Histidine-containing phosphotransfer domain, HPT domain"/>
    <property type="match status" value="1"/>
</dbReference>
<feature type="domain" description="HPt" evidence="3">
    <location>
        <begin position="20"/>
        <end position="114"/>
    </location>
</feature>
<keyword evidence="1" id="KW-0902">Two-component regulatory system</keyword>
<dbReference type="InterPro" id="IPR036641">
    <property type="entry name" value="HPT_dom_sf"/>
</dbReference>
<feature type="modified residue" description="Phosphohistidine" evidence="2">
    <location>
        <position position="59"/>
    </location>
</feature>
<protein>
    <submittedName>
        <fullName evidence="4">Hpt domain-containing protein</fullName>
    </submittedName>
</protein>
<evidence type="ECO:0000256" key="2">
    <source>
        <dbReference type="PROSITE-ProRule" id="PRU00110"/>
    </source>
</evidence>
<dbReference type="Proteomes" id="UP001203338">
    <property type="component" value="Unassembled WGS sequence"/>
</dbReference>
<organism evidence="4 5">
    <name type="scientific">Parendozoicomonas callyspongiae</name>
    <dbReference type="NCBI Taxonomy" id="2942213"/>
    <lineage>
        <taxon>Bacteria</taxon>
        <taxon>Pseudomonadati</taxon>
        <taxon>Pseudomonadota</taxon>
        <taxon>Gammaproteobacteria</taxon>
        <taxon>Oceanospirillales</taxon>
        <taxon>Endozoicomonadaceae</taxon>
        <taxon>Parendozoicomonas</taxon>
    </lineage>
</organism>
<dbReference type="EMBL" id="JAMFLX010000026">
    <property type="protein sequence ID" value="MCL6271481.1"/>
    <property type="molecule type" value="Genomic_DNA"/>
</dbReference>
<name>A0ABT0PKI1_9GAMM</name>
<dbReference type="Gene3D" id="1.20.120.160">
    <property type="entry name" value="HPT domain"/>
    <property type="match status" value="1"/>
</dbReference>
<evidence type="ECO:0000259" key="3">
    <source>
        <dbReference type="PROSITE" id="PS50894"/>
    </source>
</evidence>